<protein>
    <submittedName>
        <fullName evidence="1">Uncharacterized protein</fullName>
    </submittedName>
</protein>
<dbReference type="EMBL" id="REGN01009618">
    <property type="protein sequence ID" value="RNA00751.1"/>
    <property type="molecule type" value="Genomic_DNA"/>
</dbReference>
<accession>A0A3M7PPN4</accession>
<gene>
    <name evidence="1" type="ORF">BpHYR1_034958</name>
</gene>
<dbReference type="AlphaFoldDB" id="A0A3M7PPN4"/>
<proteinExistence type="predicted"/>
<comment type="caution">
    <text evidence="1">The sequence shown here is derived from an EMBL/GenBank/DDBJ whole genome shotgun (WGS) entry which is preliminary data.</text>
</comment>
<name>A0A3M7PPN4_BRAPC</name>
<keyword evidence="2" id="KW-1185">Reference proteome</keyword>
<dbReference type="Proteomes" id="UP000276133">
    <property type="component" value="Unassembled WGS sequence"/>
</dbReference>
<sequence>MTLVNSDFLATTLGKTIGRLNLNDRRFYFNRFLSIDLDLLNKLHLFKFVSVPAYSDAFFPAASAPSVIFFSSPCSIGITLSFFFDSTIFGKGASIINIPSSLHLDFKSSNFNSFGKVLIRNFLDPEY</sequence>
<dbReference type="OrthoDB" id="10060792at2759"/>
<evidence type="ECO:0000313" key="1">
    <source>
        <dbReference type="EMBL" id="RNA00751.1"/>
    </source>
</evidence>
<organism evidence="1 2">
    <name type="scientific">Brachionus plicatilis</name>
    <name type="common">Marine rotifer</name>
    <name type="synonym">Brachionus muelleri</name>
    <dbReference type="NCBI Taxonomy" id="10195"/>
    <lineage>
        <taxon>Eukaryota</taxon>
        <taxon>Metazoa</taxon>
        <taxon>Spiralia</taxon>
        <taxon>Gnathifera</taxon>
        <taxon>Rotifera</taxon>
        <taxon>Eurotatoria</taxon>
        <taxon>Monogononta</taxon>
        <taxon>Pseudotrocha</taxon>
        <taxon>Ploima</taxon>
        <taxon>Brachionidae</taxon>
        <taxon>Brachionus</taxon>
    </lineage>
</organism>
<evidence type="ECO:0000313" key="2">
    <source>
        <dbReference type="Proteomes" id="UP000276133"/>
    </source>
</evidence>
<reference evidence="1 2" key="1">
    <citation type="journal article" date="2018" name="Sci. Rep.">
        <title>Genomic signatures of local adaptation to the degree of environmental predictability in rotifers.</title>
        <authorList>
            <person name="Franch-Gras L."/>
            <person name="Hahn C."/>
            <person name="Garcia-Roger E.M."/>
            <person name="Carmona M.J."/>
            <person name="Serra M."/>
            <person name="Gomez A."/>
        </authorList>
    </citation>
    <scope>NUCLEOTIDE SEQUENCE [LARGE SCALE GENOMIC DNA]</scope>
    <source>
        <strain evidence="1">HYR1</strain>
    </source>
</reference>